<comment type="caution">
    <text evidence="13">The sequence shown here is derived from an EMBL/GenBank/DDBJ whole genome shotgun (WGS) entry which is preliminary data.</text>
</comment>
<feature type="domain" description="Histidine kinase" evidence="12">
    <location>
        <begin position="57"/>
        <end position="259"/>
    </location>
</feature>
<dbReference type="InterPro" id="IPR036890">
    <property type="entry name" value="HATPase_C_sf"/>
</dbReference>
<reference evidence="13 14" key="1">
    <citation type="submission" date="2019-09" db="EMBL/GenBank/DDBJ databases">
        <title>Screening of Novel Bioactive Compounds from Soil-Associated.</title>
        <authorList>
            <person name="Gong X."/>
        </authorList>
    </citation>
    <scope>NUCLEOTIDE SEQUENCE [LARGE SCALE GENOMIC DNA]</scope>
    <source>
        <strain evidence="13 14">Gxj-6</strain>
    </source>
</reference>
<dbReference type="InterPro" id="IPR003661">
    <property type="entry name" value="HisK_dim/P_dom"/>
</dbReference>
<evidence type="ECO:0000256" key="2">
    <source>
        <dbReference type="ARBA" id="ARBA00004236"/>
    </source>
</evidence>
<dbReference type="SUPFAM" id="SSF47384">
    <property type="entry name" value="Homodimeric domain of signal transducing histidine kinase"/>
    <property type="match status" value="1"/>
</dbReference>
<dbReference type="InterPro" id="IPR005467">
    <property type="entry name" value="His_kinase_dom"/>
</dbReference>
<evidence type="ECO:0000256" key="4">
    <source>
        <dbReference type="ARBA" id="ARBA00022553"/>
    </source>
</evidence>
<dbReference type="SUPFAM" id="SSF55874">
    <property type="entry name" value="ATPase domain of HSP90 chaperone/DNA topoisomerase II/histidine kinase"/>
    <property type="match status" value="1"/>
</dbReference>
<dbReference type="InterPro" id="IPR003594">
    <property type="entry name" value="HATPase_dom"/>
</dbReference>
<dbReference type="PRINTS" id="PR00344">
    <property type="entry name" value="BCTRLSENSOR"/>
</dbReference>
<evidence type="ECO:0000259" key="12">
    <source>
        <dbReference type="PROSITE" id="PS50109"/>
    </source>
</evidence>
<comment type="catalytic activity">
    <reaction evidence="1">
        <text>ATP + protein L-histidine = ADP + protein N-phospho-L-histidine.</text>
        <dbReference type="EC" id="2.7.13.3"/>
    </reaction>
</comment>
<dbReference type="CDD" id="cd00075">
    <property type="entry name" value="HATPase"/>
    <property type="match status" value="1"/>
</dbReference>
<keyword evidence="9" id="KW-0902">Two-component regulatory system</keyword>
<evidence type="ECO:0000256" key="11">
    <source>
        <dbReference type="SAM" id="Phobius"/>
    </source>
</evidence>
<dbReference type="GO" id="GO:0005886">
    <property type="term" value="C:plasma membrane"/>
    <property type="evidence" value="ECO:0007669"/>
    <property type="project" value="UniProtKB-SubCell"/>
</dbReference>
<keyword evidence="7 13" id="KW-0418">Kinase</keyword>
<keyword evidence="8 11" id="KW-1133">Transmembrane helix</keyword>
<accession>A0A5J5K086</accession>
<sequence>MSKEEIGVRGVLMLTKRISVYAGAGLLVYAAAATMMERRARKALAAECDRLRWFAADLSHELRTPLTAVRLELEDAAQDAEADVVSLTERLLPSLDRAEAVVTSMLLLTGRQAGDEGRELVDLGDLVGREVASRRDPFPVTVRLSGQVNVSAVREQMRQVLTNLLDNAQRYARRGVVVEVSRHDGMARMLVDDDGDGVPEADRRRVFQRFTRLGGHRDHDGGGLGLVITRVIAEAHRGSVEVEEAPSGGARFVLRLPAA</sequence>
<evidence type="ECO:0000313" key="14">
    <source>
        <dbReference type="Proteomes" id="UP000327011"/>
    </source>
</evidence>
<dbReference type="Gene3D" id="3.30.565.10">
    <property type="entry name" value="Histidine kinase-like ATPase, C-terminal domain"/>
    <property type="match status" value="1"/>
</dbReference>
<evidence type="ECO:0000256" key="9">
    <source>
        <dbReference type="ARBA" id="ARBA00023012"/>
    </source>
</evidence>
<evidence type="ECO:0000256" key="10">
    <source>
        <dbReference type="ARBA" id="ARBA00023136"/>
    </source>
</evidence>
<dbReference type="SMART" id="SM00388">
    <property type="entry name" value="HisKA"/>
    <property type="match status" value="1"/>
</dbReference>
<keyword evidence="5" id="KW-0808">Transferase</keyword>
<dbReference type="InterPro" id="IPR004358">
    <property type="entry name" value="Sig_transdc_His_kin-like_C"/>
</dbReference>
<keyword evidence="10 11" id="KW-0472">Membrane</keyword>
<dbReference type="Proteomes" id="UP000327011">
    <property type="component" value="Unassembled WGS sequence"/>
</dbReference>
<proteinExistence type="predicted"/>
<feature type="transmembrane region" description="Helical" evidence="11">
    <location>
        <begin position="18"/>
        <end position="36"/>
    </location>
</feature>
<evidence type="ECO:0000313" key="13">
    <source>
        <dbReference type="EMBL" id="KAA9377633.1"/>
    </source>
</evidence>
<dbReference type="EMBL" id="VYTZ01000006">
    <property type="protein sequence ID" value="KAA9377633.1"/>
    <property type="molecule type" value="Genomic_DNA"/>
</dbReference>
<keyword evidence="6 11" id="KW-0812">Transmembrane</keyword>
<evidence type="ECO:0000256" key="5">
    <source>
        <dbReference type="ARBA" id="ARBA00022679"/>
    </source>
</evidence>
<dbReference type="CDD" id="cd00082">
    <property type="entry name" value="HisKA"/>
    <property type="match status" value="1"/>
</dbReference>
<dbReference type="PROSITE" id="PS50109">
    <property type="entry name" value="HIS_KIN"/>
    <property type="match status" value="1"/>
</dbReference>
<dbReference type="Gene3D" id="1.10.287.130">
    <property type="match status" value="1"/>
</dbReference>
<evidence type="ECO:0000256" key="6">
    <source>
        <dbReference type="ARBA" id="ARBA00022692"/>
    </source>
</evidence>
<organism evidence="13 14">
    <name type="scientific">Microbispora cellulosiformans</name>
    <dbReference type="NCBI Taxonomy" id="2614688"/>
    <lineage>
        <taxon>Bacteria</taxon>
        <taxon>Bacillati</taxon>
        <taxon>Actinomycetota</taxon>
        <taxon>Actinomycetes</taxon>
        <taxon>Streptosporangiales</taxon>
        <taxon>Streptosporangiaceae</taxon>
        <taxon>Microbispora</taxon>
    </lineage>
</organism>
<evidence type="ECO:0000256" key="1">
    <source>
        <dbReference type="ARBA" id="ARBA00000085"/>
    </source>
</evidence>
<dbReference type="InterPro" id="IPR036097">
    <property type="entry name" value="HisK_dim/P_sf"/>
</dbReference>
<dbReference type="PANTHER" id="PTHR45436">
    <property type="entry name" value="SENSOR HISTIDINE KINASE YKOH"/>
    <property type="match status" value="1"/>
</dbReference>
<dbReference type="InterPro" id="IPR050428">
    <property type="entry name" value="TCS_sensor_his_kinase"/>
</dbReference>
<name>A0A5J5K086_9ACTN</name>
<comment type="subcellular location">
    <subcellularLocation>
        <location evidence="2">Cell membrane</location>
    </subcellularLocation>
</comment>
<dbReference type="GO" id="GO:0000155">
    <property type="term" value="F:phosphorelay sensor kinase activity"/>
    <property type="evidence" value="ECO:0007669"/>
    <property type="project" value="InterPro"/>
</dbReference>
<keyword evidence="4" id="KW-0597">Phosphoprotein</keyword>
<dbReference type="AlphaFoldDB" id="A0A5J5K086"/>
<evidence type="ECO:0000256" key="3">
    <source>
        <dbReference type="ARBA" id="ARBA00012438"/>
    </source>
</evidence>
<dbReference type="Pfam" id="PF00512">
    <property type="entry name" value="HisKA"/>
    <property type="match status" value="1"/>
</dbReference>
<gene>
    <name evidence="13" type="ORF">F5972_18630</name>
</gene>
<dbReference type="PANTHER" id="PTHR45436:SF5">
    <property type="entry name" value="SENSOR HISTIDINE KINASE TRCS"/>
    <property type="match status" value="1"/>
</dbReference>
<dbReference type="Pfam" id="PF02518">
    <property type="entry name" value="HATPase_c"/>
    <property type="match status" value="1"/>
</dbReference>
<dbReference type="EC" id="2.7.13.3" evidence="3"/>
<protein>
    <recommendedName>
        <fullName evidence="3">histidine kinase</fullName>
        <ecNumber evidence="3">2.7.13.3</ecNumber>
    </recommendedName>
</protein>
<dbReference type="SMART" id="SM00387">
    <property type="entry name" value="HATPase_c"/>
    <property type="match status" value="1"/>
</dbReference>
<keyword evidence="14" id="KW-1185">Reference proteome</keyword>
<evidence type="ECO:0000256" key="7">
    <source>
        <dbReference type="ARBA" id="ARBA00022777"/>
    </source>
</evidence>
<evidence type="ECO:0000256" key="8">
    <source>
        <dbReference type="ARBA" id="ARBA00022989"/>
    </source>
</evidence>